<keyword evidence="2 3" id="KW-0802">TPR repeat</keyword>
<gene>
    <name evidence="6" type="ORF">GJ700_22195</name>
</gene>
<reference evidence="6 7" key="1">
    <citation type="submission" date="2019-11" db="EMBL/GenBank/DDBJ databases">
        <title>Novel species isolated from a subtropical stream in China.</title>
        <authorList>
            <person name="Lu H."/>
        </authorList>
    </citation>
    <scope>NUCLEOTIDE SEQUENCE [LARGE SCALE GENOMIC DNA]</scope>
    <source>
        <strain evidence="6 7">FT92W</strain>
    </source>
</reference>
<feature type="repeat" description="TPR" evidence="3">
    <location>
        <begin position="99"/>
        <end position="132"/>
    </location>
</feature>
<evidence type="ECO:0000313" key="6">
    <source>
        <dbReference type="EMBL" id="MRV74423.1"/>
    </source>
</evidence>
<dbReference type="PANTHER" id="PTHR47870">
    <property type="entry name" value="CYTOCHROME C-TYPE BIOGENESIS PROTEIN CCMH"/>
    <property type="match status" value="1"/>
</dbReference>
<dbReference type="SMART" id="SM00028">
    <property type="entry name" value="TPR"/>
    <property type="match status" value="2"/>
</dbReference>
<evidence type="ECO:0000256" key="4">
    <source>
        <dbReference type="SAM" id="Phobius"/>
    </source>
</evidence>
<accession>A0A7X2IS10</accession>
<dbReference type="Pfam" id="PF23914">
    <property type="entry name" value="TPR_CcmH_CycH"/>
    <property type="match status" value="1"/>
</dbReference>
<evidence type="ECO:0000313" key="7">
    <source>
        <dbReference type="Proteomes" id="UP000446768"/>
    </source>
</evidence>
<keyword evidence="7" id="KW-1185">Reference proteome</keyword>
<evidence type="ECO:0000259" key="5">
    <source>
        <dbReference type="Pfam" id="PF23914"/>
    </source>
</evidence>
<keyword evidence="4" id="KW-0472">Membrane</keyword>
<keyword evidence="4" id="KW-1133">Transmembrane helix</keyword>
<evidence type="ECO:0000256" key="1">
    <source>
        <dbReference type="ARBA" id="ARBA00022737"/>
    </source>
</evidence>
<dbReference type="GO" id="GO:0005886">
    <property type="term" value="C:plasma membrane"/>
    <property type="evidence" value="ECO:0007669"/>
    <property type="project" value="TreeGrafter"/>
</dbReference>
<dbReference type="InterPro" id="IPR056413">
    <property type="entry name" value="TPR_CcmH_CycH"/>
</dbReference>
<dbReference type="EMBL" id="WKJJ01000014">
    <property type="protein sequence ID" value="MRV74423.1"/>
    <property type="molecule type" value="Genomic_DNA"/>
</dbReference>
<dbReference type="PANTHER" id="PTHR47870:SF4">
    <property type="entry name" value="CYTOCHROME C-TYPE BIOGENESIS PROTEIN CYCH"/>
    <property type="match status" value="1"/>
</dbReference>
<feature type="repeat" description="TPR" evidence="3">
    <location>
        <begin position="170"/>
        <end position="203"/>
    </location>
</feature>
<dbReference type="InterPro" id="IPR051263">
    <property type="entry name" value="C-type_cytochrome_biogenesis"/>
</dbReference>
<dbReference type="Proteomes" id="UP000446768">
    <property type="component" value="Unassembled WGS sequence"/>
</dbReference>
<sequence length="224" mass="24040">MTWFFVAAIAMALLALITVAAPLARASGTSGVSSRWARWRSALPVAVVPPLLAVGLYAALGNPAALLPEQQAVEEAAPPQVEAMVARLAARLKEQPRDAEGWRMLARSYETLRRFDQAAGAYRQLVALEGDNADLLADYAVVLGMAQGQHLSGEPEKLLERALALNPQHTQVLALLGSAALERNDYDAALRAWKKILSLAPAGSPMARTIEDSIKRVEAQAAQR</sequence>
<evidence type="ECO:0000256" key="3">
    <source>
        <dbReference type="PROSITE-ProRule" id="PRU00339"/>
    </source>
</evidence>
<keyword evidence="1" id="KW-0677">Repeat</keyword>
<dbReference type="SUPFAM" id="SSF48452">
    <property type="entry name" value="TPR-like"/>
    <property type="match status" value="1"/>
</dbReference>
<keyword evidence="4" id="KW-0812">Transmembrane</keyword>
<dbReference type="AlphaFoldDB" id="A0A7X2IS10"/>
<dbReference type="InterPro" id="IPR011990">
    <property type="entry name" value="TPR-like_helical_dom_sf"/>
</dbReference>
<protein>
    <submittedName>
        <fullName evidence="6">C-type cytochrome biogenesis protein CcmI</fullName>
    </submittedName>
</protein>
<dbReference type="InterPro" id="IPR019734">
    <property type="entry name" value="TPR_rpt"/>
</dbReference>
<name>A0A7X2IS10_9BURK</name>
<proteinExistence type="predicted"/>
<comment type="caution">
    <text evidence="6">The sequence shown here is derived from an EMBL/GenBank/DDBJ whole genome shotgun (WGS) entry which is preliminary data.</text>
</comment>
<evidence type="ECO:0000256" key="2">
    <source>
        <dbReference type="ARBA" id="ARBA00022803"/>
    </source>
</evidence>
<dbReference type="RefSeq" id="WP_154377965.1">
    <property type="nucleotide sequence ID" value="NZ_WKJJ01000014.1"/>
</dbReference>
<organism evidence="6 7">
    <name type="scientific">Pseudoduganella rivuli</name>
    <dbReference type="NCBI Taxonomy" id="2666085"/>
    <lineage>
        <taxon>Bacteria</taxon>
        <taxon>Pseudomonadati</taxon>
        <taxon>Pseudomonadota</taxon>
        <taxon>Betaproteobacteria</taxon>
        <taxon>Burkholderiales</taxon>
        <taxon>Oxalobacteraceae</taxon>
        <taxon>Telluria group</taxon>
        <taxon>Pseudoduganella</taxon>
    </lineage>
</organism>
<feature type="transmembrane region" description="Helical" evidence="4">
    <location>
        <begin position="42"/>
        <end position="60"/>
    </location>
</feature>
<feature type="domain" description="Cytochrome c-type biogenesis protein H TPR" evidence="5">
    <location>
        <begin position="80"/>
        <end position="206"/>
    </location>
</feature>
<dbReference type="PROSITE" id="PS50005">
    <property type="entry name" value="TPR"/>
    <property type="match status" value="2"/>
</dbReference>
<dbReference type="Gene3D" id="1.25.40.10">
    <property type="entry name" value="Tetratricopeptide repeat domain"/>
    <property type="match status" value="1"/>
</dbReference>